<keyword evidence="2" id="KW-1185">Reference proteome</keyword>
<sequence>MMKNLGLLFAGVFILASCDATPKGNKSIYPVVHDEPVEKVDAHAGHDHAEHNHATETTEVVVDTLNTTEAAVEAPKDSAQ</sequence>
<dbReference type="PROSITE" id="PS51257">
    <property type="entry name" value="PROKAR_LIPOPROTEIN"/>
    <property type="match status" value="1"/>
</dbReference>
<dbReference type="EMBL" id="JBEPMO010000008">
    <property type="protein sequence ID" value="MET3732111.1"/>
    <property type="molecule type" value="Genomic_DNA"/>
</dbReference>
<dbReference type="Proteomes" id="UP001549146">
    <property type="component" value="Unassembled WGS sequence"/>
</dbReference>
<proteinExistence type="predicted"/>
<reference evidence="1 2" key="1">
    <citation type="submission" date="2024-06" db="EMBL/GenBank/DDBJ databases">
        <title>Genomic Encyclopedia of Type Strains, Phase IV (KMG-IV): sequencing the most valuable type-strain genomes for metagenomic binning, comparative biology and taxonomic classification.</title>
        <authorList>
            <person name="Goeker M."/>
        </authorList>
    </citation>
    <scope>NUCLEOTIDE SEQUENCE [LARGE SCALE GENOMIC DNA]</scope>
    <source>
        <strain evidence="1 2">DSM 29388</strain>
    </source>
</reference>
<evidence type="ECO:0000313" key="1">
    <source>
        <dbReference type="EMBL" id="MET3732111.1"/>
    </source>
</evidence>
<gene>
    <name evidence="1" type="ORF">ABID46_001695</name>
</gene>
<evidence type="ECO:0000313" key="2">
    <source>
        <dbReference type="Proteomes" id="UP001549146"/>
    </source>
</evidence>
<protein>
    <recommendedName>
        <fullName evidence="3">Secreted protein</fullName>
    </recommendedName>
</protein>
<organism evidence="1 2">
    <name type="scientific">Moheibacter stercoris</name>
    <dbReference type="NCBI Taxonomy" id="1628251"/>
    <lineage>
        <taxon>Bacteria</taxon>
        <taxon>Pseudomonadati</taxon>
        <taxon>Bacteroidota</taxon>
        <taxon>Flavobacteriia</taxon>
        <taxon>Flavobacteriales</taxon>
        <taxon>Weeksellaceae</taxon>
        <taxon>Moheibacter</taxon>
    </lineage>
</organism>
<accession>A0ABV2LU72</accession>
<comment type="caution">
    <text evidence="1">The sequence shown here is derived from an EMBL/GenBank/DDBJ whole genome shotgun (WGS) entry which is preliminary data.</text>
</comment>
<name>A0ABV2LU72_9FLAO</name>
<dbReference type="RefSeq" id="WP_354509006.1">
    <property type="nucleotide sequence ID" value="NZ_JBEPMO010000008.1"/>
</dbReference>
<evidence type="ECO:0008006" key="3">
    <source>
        <dbReference type="Google" id="ProtNLM"/>
    </source>
</evidence>